<evidence type="ECO:0000256" key="6">
    <source>
        <dbReference type="ARBA" id="ARBA00023004"/>
    </source>
</evidence>
<keyword evidence="3 7" id="KW-0479">Metal-binding</keyword>
<dbReference type="GO" id="GO:0004601">
    <property type="term" value="F:peroxidase activity"/>
    <property type="evidence" value="ECO:0007669"/>
    <property type="project" value="UniProtKB-KW"/>
</dbReference>
<dbReference type="GO" id="GO:0016705">
    <property type="term" value="F:oxidoreductase activity, acting on paired donors, with incorporation or reduction of molecular oxygen"/>
    <property type="evidence" value="ECO:0007669"/>
    <property type="project" value="InterPro"/>
</dbReference>
<reference evidence="8" key="1">
    <citation type="journal article" date="2020" name="Stud. Mycol.">
        <title>101 Dothideomycetes genomes: a test case for predicting lifestyles and emergence of pathogens.</title>
        <authorList>
            <person name="Haridas S."/>
            <person name="Albert R."/>
            <person name="Binder M."/>
            <person name="Bloem J."/>
            <person name="Labutti K."/>
            <person name="Salamov A."/>
            <person name="Andreopoulos B."/>
            <person name="Baker S."/>
            <person name="Barry K."/>
            <person name="Bills G."/>
            <person name="Bluhm B."/>
            <person name="Cannon C."/>
            <person name="Castanera R."/>
            <person name="Culley D."/>
            <person name="Daum C."/>
            <person name="Ezra D."/>
            <person name="Gonzalez J."/>
            <person name="Henrissat B."/>
            <person name="Kuo A."/>
            <person name="Liang C."/>
            <person name="Lipzen A."/>
            <person name="Lutzoni F."/>
            <person name="Magnuson J."/>
            <person name="Mondo S."/>
            <person name="Nolan M."/>
            <person name="Ohm R."/>
            <person name="Pangilinan J."/>
            <person name="Park H.-J."/>
            <person name="Ramirez L."/>
            <person name="Alfaro M."/>
            <person name="Sun H."/>
            <person name="Tritt A."/>
            <person name="Yoshinaga Y."/>
            <person name="Zwiers L.-H."/>
            <person name="Turgeon B."/>
            <person name="Goodwin S."/>
            <person name="Spatafora J."/>
            <person name="Crous P."/>
            <person name="Grigoriev I."/>
        </authorList>
    </citation>
    <scope>NUCLEOTIDE SEQUENCE</scope>
    <source>
        <strain evidence="8">CBS 175.79</strain>
    </source>
</reference>
<dbReference type="PRINTS" id="PR00457">
    <property type="entry name" value="ANPEROXIDASE"/>
</dbReference>
<dbReference type="GeneID" id="54290005"/>
<evidence type="ECO:0000256" key="2">
    <source>
        <dbReference type="ARBA" id="ARBA00022617"/>
    </source>
</evidence>
<dbReference type="PANTHER" id="PTHR11903:SF37">
    <property type="entry name" value="PSI-PRODUCING OXYGENASE A"/>
    <property type="match status" value="1"/>
</dbReference>
<dbReference type="GO" id="GO:0051213">
    <property type="term" value="F:dioxygenase activity"/>
    <property type="evidence" value="ECO:0007669"/>
    <property type="project" value="UniProtKB-KW"/>
</dbReference>
<dbReference type="PANTHER" id="PTHR11903">
    <property type="entry name" value="PROSTAGLANDIN G/H SYNTHASE"/>
    <property type="match status" value="1"/>
</dbReference>
<dbReference type="InterPro" id="IPR037120">
    <property type="entry name" value="Haem_peroxidase_sf_animal"/>
</dbReference>
<evidence type="ECO:0000256" key="5">
    <source>
        <dbReference type="ARBA" id="ARBA00023002"/>
    </source>
</evidence>
<dbReference type="GO" id="GO:0006979">
    <property type="term" value="P:response to oxidative stress"/>
    <property type="evidence" value="ECO:0007669"/>
    <property type="project" value="InterPro"/>
</dbReference>
<dbReference type="InterPro" id="IPR050783">
    <property type="entry name" value="Oxylipin_biosynth_metab"/>
</dbReference>
<dbReference type="Gene3D" id="1.10.640.10">
    <property type="entry name" value="Haem peroxidase domain superfamily, animal type"/>
    <property type="match status" value="1"/>
</dbReference>
<dbReference type="AlphaFoldDB" id="A0A6A5Y661"/>
<organism evidence="8 9">
    <name type="scientific">Aaosphaeria arxii CBS 175.79</name>
    <dbReference type="NCBI Taxonomy" id="1450172"/>
    <lineage>
        <taxon>Eukaryota</taxon>
        <taxon>Fungi</taxon>
        <taxon>Dikarya</taxon>
        <taxon>Ascomycota</taxon>
        <taxon>Pezizomycotina</taxon>
        <taxon>Dothideomycetes</taxon>
        <taxon>Pleosporomycetidae</taxon>
        <taxon>Pleosporales</taxon>
        <taxon>Pleosporales incertae sedis</taxon>
        <taxon>Aaosphaeria</taxon>
    </lineage>
</organism>
<keyword evidence="5" id="KW-0560">Oxidoreductase</keyword>
<evidence type="ECO:0000256" key="1">
    <source>
        <dbReference type="ARBA" id="ARBA00011881"/>
    </source>
</evidence>
<gene>
    <name evidence="8" type="ORF">BU24DRAFT_469464</name>
</gene>
<dbReference type="CDD" id="cd20612">
    <property type="entry name" value="CYP_LDS-like_C"/>
    <property type="match status" value="1"/>
</dbReference>
<dbReference type="InterPro" id="IPR001128">
    <property type="entry name" value="Cyt_P450"/>
</dbReference>
<evidence type="ECO:0000256" key="3">
    <source>
        <dbReference type="ARBA" id="ARBA00022723"/>
    </source>
</evidence>
<dbReference type="SUPFAM" id="SSF48113">
    <property type="entry name" value="Heme-dependent peroxidases"/>
    <property type="match status" value="1"/>
</dbReference>
<protein>
    <submittedName>
        <fullName evidence="8">Heme peroxidase</fullName>
    </submittedName>
</protein>
<dbReference type="RefSeq" id="XP_033389032.1">
    <property type="nucleotide sequence ID" value="XM_033532608.1"/>
</dbReference>
<dbReference type="InterPro" id="IPR036396">
    <property type="entry name" value="Cyt_P450_sf"/>
</dbReference>
<evidence type="ECO:0000256" key="7">
    <source>
        <dbReference type="PIRSR" id="PIRSR619791-2"/>
    </source>
</evidence>
<dbReference type="SUPFAM" id="SSF48264">
    <property type="entry name" value="Cytochrome P450"/>
    <property type="match status" value="1"/>
</dbReference>
<dbReference type="GO" id="GO:0006631">
    <property type="term" value="P:fatty acid metabolic process"/>
    <property type="evidence" value="ECO:0007669"/>
    <property type="project" value="UniProtKB-ARBA"/>
</dbReference>
<keyword evidence="8" id="KW-0575">Peroxidase</keyword>
<dbReference type="GO" id="GO:0004497">
    <property type="term" value="F:monooxygenase activity"/>
    <property type="evidence" value="ECO:0007669"/>
    <property type="project" value="InterPro"/>
</dbReference>
<name>A0A6A5Y661_9PLEO</name>
<feature type="binding site" description="axial binding residue" evidence="7">
    <location>
        <position position="365"/>
    </location>
    <ligand>
        <name>heme b</name>
        <dbReference type="ChEBI" id="CHEBI:60344"/>
    </ligand>
    <ligandPart>
        <name>Fe</name>
        <dbReference type="ChEBI" id="CHEBI:18248"/>
    </ligandPart>
</feature>
<dbReference type="GO" id="GO:0020037">
    <property type="term" value="F:heme binding"/>
    <property type="evidence" value="ECO:0007669"/>
    <property type="project" value="InterPro"/>
</dbReference>
<dbReference type="Pfam" id="PF00067">
    <property type="entry name" value="p450"/>
    <property type="match status" value="1"/>
</dbReference>
<evidence type="ECO:0000256" key="4">
    <source>
        <dbReference type="ARBA" id="ARBA00022964"/>
    </source>
</evidence>
<dbReference type="InterPro" id="IPR034812">
    <property type="entry name" value="Ppo-like_N"/>
</dbReference>
<sequence length="1073" mass="119763">MNSLIPFRTNASKPENPHERLIRDLIRDISSQLKPGRVESNKKLVKSLLQAALNGGLVDDKQYVPERFIQILASLPEDSRARDIGSGILLKSLWDNLQHPPLGYVGEPFKYRTADGSNNNVLFPHIGKSGSFYARSVTPRHLPTALPDPNVLFDTLLARRGPPKPHPSGISGLLFALATIIIHDLFRTDDKDPNIVAVSSYLDLSPLYGTNEETQSLVRTFVGGKLKADAFSEVRMLGQPPECSALLISFNRFHNFMVEELSIINEGGKFSMPSDTVLPGTPEYERLMKKRDNDLFQTARLVTCSLYMHIIVNDYFRTIINIHRTDSKWSLNPSKDYEEIFGHDGIEKGIGNQVSVEFNLIYRWHSAISAKNEKWLNGFFSQLFPGKKPKDLTQAEFKAGMGAWARQLPKDPGQRTFGGLQRNADGHFQDADLVRLLTNATEDIAAAFGPCHVPVALKAVEILSIHQSRGWGVATLNELRMQFGMIPHKRFLDINSDPAIASALQSLYGDVDNVELYPGVVVEEAKVPMLPGSGLCAGFTTTRAILSDAVTLVRGDRFYTIDYNPVTLTAFGINETASDPSVAGGGVLYRLLMRSFPRWYRANSIYAFFPFTIPSEMRAIKENLGQAAAYDWTRPTLNDKAVIVNTWKAATDVLLNPHIFKVPWGRALTRLSSYGVMLGSDGTESSQQRDFITHAIFEPPTTLKEIRFLFERVTIDLLEAHTLSLSGSWEIDVVRDVATLSWSRFAAQFLDIPIKNELHTDTTLDDRQLYELLQTLFQYVFLDTEDVSSFALHKAAANAFETLQSIIKPVLEQSIGSKKADLRDIFHCVPATRSSDNLLPSQGAQLLQRLKRSGKSADEITWWIVTLAFGMTPPGSLALSRVTDLFLQGPYAHHWDAIQIIARDSSDAAFEQIRRYTLEALRLTTPVGGVLRVAAAGHTFADGAETHQIQANDLVVVNVASASRDPQHFEKPDEILLNRPESAYMHLGYGTHTCLGQSIVPVAVASQLKVLAQLRNLRRAPGLQGKLTLRMVDGLTLFLTDKRDRWSPFPESMKLHFDSSNNHRARRRGLSFY</sequence>
<evidence type="ECO:0000313" key="9">
    <source>
        <dbReference type="Proteomes" id="UP000799778"/>
    </source>
</evidence>
<evidence type="ECO:0000313" key="8">
    <source>
        <dbReference type="EMBL" id="KAF2020693.1"/>
    </source>
</evidence>
<dbReference type="Pfam" id="PF03098">
    <property type="entry name" value="An_peroxidase"/>
    <property type="match status" value="1"/>
</dbReference>
<dbReference type="InterPro" id="IPR010255">
    <property type="entry name" value="Haem_peroxidase_sf"/>
</dbReference>
<proteinExistence type="predicted"/>
<keyword evidence="9" id="KW-1185">Reference proteome</keyword>
<dbReference type="Proteomes" id="UP000799778">
    <property type="component" value="Unassembled WGS sequence"/>
</dbReference>
<dbReference type="EMBL" id="ML978066">
    <property type="protein sequence ID" value="KAF2020693.1"/>
    <property type="molecule type" value="Genomic_DNA"/>
</dbReference>
<dbReference type="Gene3D" id="1.10.630.10">
    <property type="entry name" value="Cytochrome P450"/>
    <property type="match status" value="1"/>
</dbReference>
<dbReference type="OrthoDB" id="823504at2759"/>
<dbReference type="InterPro" id="IPR019791">
    <property type="entry name" value="Haem_peroxidase_animal"/>
</dbReference>
<keyword evidence="4" id="KW-0223">Dioxygenase</keyword>
<dbReference type="CDD" id="cd09817">
    <property type="entry name" value="linoleate_diol_synthase_like"/>
    <property type="match status" value="1"/>
</dbReference>
<dbReference type="PROSITE" id="PS50292">
    <property type="entry name" value="PEROXIDASE_3"/>
    <property type="match status" value="1"/>
</dbReference>
<keyword evidence="6 7" id="KW-0408">Iron</keyword>
<dbReference type="GO" id="GO:0005506">
    <property type="term" value="F:iron ion binding"/>
    <property type="evidence" value="ECO:0007669"/>
    <property type="project" value="InterPro"/>
</dbReference>
<accession>A0A6A5Y661</accession>
<keyword evidence="2 7" id="KW-0349">Heme</keyword>
<comment type="subunit">
    <text evidence="1">Homotetramer.</text>
</comment>